<dbReference type="OMA" id="CYEIEAL"/>
<evidence type="ECO:0000313" key="4">
    <source>
        <dbReference type="Proteomes" id="UP000465846"/>
    </source>
</evidence>
<dbReference type="RefSeq" id="WP_006057140.1">
    <property type="nucleotide sequence ID" value="NZ_CP048739.1"/>
</dbReference>
<reference evidence="2 3" key="1">
    <citation type="submission" date="2018-12" db="EMBL/GenBank/DDBJ databases">
        <title>Genome analysis provides insights into bioremediation potentialities of Halogeometricum borinquense strain N11.</title>
        <authorList>
            <person name="Najjari A."/>
            <person name="Youssef N."/>
            <person name="Fhoula I."/>
            <person name="Ben Dhia O."/>
            <person name="Mahjoubi M."/>
            <person name="Ouzari H.I."/>
            <person name="Cherif A."/>
        </authorList>
    </citation>
    <scope>NUCLEOTIDE SEQUENCE [LARGE SCALE GENOMIC DNA]</scope>
    <source>
        <strain evidence="2 3">N11</strain>
    </source>
</reference>
<dbReference type="Proteomes" id="UP000465846">
    <property type="component" value="Chromosome"/>
</dbReference>
<sequence length="125" mass="13753">MACAELEALRLALMNITGTVDEGVKQHAEAELEGYLDEPGPIQALAEASTLDEAQRHLDAALVELEEEAMQADDDDPQSGYLRGRVVAVRDAQRTLSRLRGQTDSFLEDLGEAHHTLHETFPVEE</sequence>
<protein>
    <submittedName>
        <fullName evidence="2">DUF3209 family protein</fullName>
    </submittedName>
</protein>
<evidence type="ECO:0000313" key="3">
    <source>
        <dbReference type="Proteomes" id="UP000294028"/>
    </source>
</evidence>
<dbReference type="Gene3D" id="6.10.140.1220">
    <property type="match status" value="1"/>
</dbReference>
<name>A0A482TQD9_9EURY</name>
<proteinExistence type="predicted"/>
<evidence type="ECO:0000313" key="1">
    <source>
        <dbReference type="EMBL" id="QIB76194.1"/>
    </source>
</evidence>
<dbReference type="GeneID" id="9992162"/>
<gene>
    <name evidence="2" type="ORF">ELS19_09420</name>
    <name evidence="1" type="ORF">G3I44_19130</name>
</gene>
<accession>A0A482TQD9</accession>
<dbReference type="EMBL" id="RZHH01000002">
    <property type="protein sequence ID" value="RYJ14159.1"/>
    <property type="molecule type" value="Genomic_DNA"/>
</dbReference>
<dbReference type="Proteomes" id="UP000294028">
    <property type="component" value="Unassembled WGS sequence"/>
</dbReference>
<dbReference type="InterPro" id="IPR021577">
    <property type="entry name" value="DUF3209"/>
</dbReference>
<reference evidence="1 4" key="2">
    <citation type="submission" date="2020-02" db="EMBL/GenBank/DDBJ databases">
        <title>Whole genome sequence of Halogeometricum borinquense strain wsp4.</title>
        <authorList>
            <person name="Verma D.K."/>
            <person name="Gopal K."/>
            <person name="Prasad E.S."/>
        </authorList>
    </citation>
    <scope>NUCLEOTIDE SEQUENCE [LARGE SCALE GENOMIC DNA]</scope>
    <source>
        <strain evidence="4">wsp4</strain>
        <strain evidence="1">Wsp4</strain>
    </source>
</reference>
<dbReference type="AlphaFoldDB" id="A0A482TQD9"/>
<dbReference type="Pfam" id="PF11483">
    <property type="entry name" value="DUF3209"/>
    <property type="match status" value="1"/>
</dbReference>
<organism evidence="2 3">
    <name type="scientific">Halogeometricum borinquense</name>
    <dbReference type="NCBI Taxonomy" id="60847"/>
    <lineage>
        <taxon>Archaea</taxon>
        <taxon>Methanobacteriati</taxon>
        <taxon>Methanobacteriota</taxon>
        <taxon>Stenosarchaea group</taxon>
        <taxon>Halobacteria</taxon>
        <taxon>Halobacteriales</taxon>
        <taxon>Haloferacaceae</taxon>
        <taxon>Halogeometricum</taxon>
    </lineage>
</organism>
<dbReference type="EMBL" id="CP048739">
    <property type="protein sequence ID" value="QIB76194.1"/>
    <property type="molecule type" value="Genomic_DNA"/>
</dbReference>
<evidence type="ECO:0000313" key="2">
    <source>
        <dbReference type="EMBL" id="RYJ14159.1"/>
    </source>
</evidence>